<keyword evidence="5" id="KW-0408">Iron</keyword>
<dbReference type="InterPro" id="IPR023885">
    <property type="entry name" value="4Fe4S-binding_SPASM_dom"/>
</dbReference>
<dbReference type="GO" id="GO:0003824">
    <property type="term" value="F:catalytic activity"/>
    <property type="evidence" value="ECO:0007669"/>
    <property type="project" value="InterPro"/>
</dbReference>
<dbReference type="NCBIfam" id="TIGR04085">
    <property type="entry name" value="rSAM_more_4Fe4S"/>
    <property type="match status" value="1"/>
</dbReference>
<dbReference type="SUPFAM" id="SSF102114">
    <property type="entry name" value="Radical SAM enzymes"/>
    <property type="match status" value="1"/>
</dbReference>
<dbReference type="PANTHER" id="PTHR11228">
    <property type="entry name" value="RADICAL SAM DOMAIN PROTEIN"/>
    <property type="match status" value="1"/>
</dbReference>
<dbReference type="CDD" id="cd01335">
    <property type="entry name" value="Radical_SAM"/>
    <property type="match status" value="1"/>
</dbReference>
<gene>
    <name evidence="8" type="ORF">DESAMIL20_1629</name>
</gene>
<dbReference type="PIRSF" id="PIRSF037420">
    <property type="entry name" value="PQQ_syn_pqqE"/>
    <property type="match status" value="1"/>
</dbReference>
<dbReference type="SFLD" id="SFLDG01067">
    <property type="entry name" value="SPASM/twitch_domain_containing"/>
    <property type="match status" value="1"/>
</dbReference>
<dbReference type="EMBL" id="MDSU01000018">
    <property type="protein sequence ID" value="OSS42076.1"/>
    <property type="molecule type" value="Genomic_DNA"/>
</dbReference>
<sequence>MNELKWLAFEVTPKCNLNCIHCRTNASSDLQEILTYKQITKTIDDIDKRFKPVLVLTGGEPLLRADIFEIASFAKSKNWRVGLATNGTLVDEKIATKIKAHFDIVSLSLDGSNAYIHDNFRAQEGAFNATINAAKLFNKYDIPFIINSSVTKRNQHDIENTYKLAKSLGAKSWYMFIIVPTGRAENLRSELISKTDYYKILKWHFKLELVEKNMFIRPTCAPEYYAIADLYTKTHDIDYKRRSLSFSTGGAKGCIAGQSIAFIGFDGSIKPCSYFLHKAGNILENSFLDIWDNSTIFKNLRDFNAYTGKCKTCDYINTCGGCRARADAYFGDYLAIDPYCLYWSNNASK</sequence>
<dbReference type="InterPro" id="IPR017200">
    <property type="entry name" value="PqqE-like"/>
</dbReference>
<dbReference type="InterPro" id="IPR006638">
    <property type="entry name" value="Elp3/MiaA/NifB-like_rSAM"/>
</dbReference>
<protein>
    <submittedName>
        <fullName evidence="8">Radical SAM domain heme biosynthesis protein</fullName>
    </submittedName>
</protein>
<evidence type="ECO:0000313" key="8">
    <source>
        <dbReference type="EMBL" id="OSS42076.1"/>
    </source>
</evidence>
<dbReference type="InterPro" id="IPR058240">
    <property type="entry name" value="rSAM_sf"/>
</dbReference>
<comment type="cofactor">
    <cofactor evidence="1">
        <name>[4Fe-4S] cluster</name>
        <dbReference type="ChEBI" id="CHEBI:49883"/>
    </cofactor>
</comment>
<comment type="caution">
    <text evidence="8">The sequence shown here is derived from an EMBL/GenBank/DDBJ whole genome shotgun (WGS) entry which is preliminary data.</text>
</comment>
<dbReference type="PROSITE" id="PS51918">
    <property type="entry name" value="RADICAL_SAM"/>
    <property type="match status" value="1"/>
</dbReference>
<keyword evidence="4" id="KW-0479">Metal-binding</keyword>
<proteinExistence type="predicted"/>
<keyword evidence="3" id="KW-0949">S-adenosyl-L-methionine</keyword>
<dbReference type="Pfam" id="PF04055">
    <property type="entry name" value="Radical_SAM"/>
    <property type="match status" value="1"/>
</dbReference>
<dbReference type="GO" id="GO:0051539">
    <property type="term" value="F:4 iron, 4 sulfur cluster binding"/>
    <property type="evidence" value="ECO:0007669"/>
    <property type="project" value="UniProtKB-KW"/>
</dbReference>
<dbReference type="InterPro" id="IPR007197">
    <property type="entry name" value="rSAM"/>
</dbReference>
<organism evidence="8 9">
    <name type="scientific">Desulfurella amilsii</name>
    <dbReference type="NCBI Taxonomy" id="1562698"/>
    <lineage>
        <taxon>Bacteria</taxon>
        <taxon>Pseudomonadati</taxon>
        <taxon>Campylobacterota</taxon>
        <taxon>Desulfurellia</taxon>
        <taxon>Desulfurellales</taxon>
        <taxon>Desulfurellaceae</taxon>
        <taxon>Desulfurella</taxon>
    </lineage>
</organism>
<evidence type="ECO:0000256" key="1">
    <source>
        <dbReference type="ARBA" id="ARBA00001966"/>
    </source>
</evidence>
<evidence type="ECO:0000256" key="5">
    <source>
        <dbReference type="ARBA" id="ARBA00023004"/>
    </source>
</evidence>
<reference evidence="8 9" key="1">
    <citation type="journal article" date="2017" name="Front. Microbiol.">
        <title>Genome Sequence of Desulfurella amilsii Strain TR1 and Comparative Genomics of Desulfurellaceae Family.</title>
        <authorList>
            <person name="Florentino A.P."/>
            <person name="Stams A.J."/>
            <person name="Sanchez-Andrea I."/>
        </authorList>
    </citation>
    <scope>NUCLEOTIDE SEQUENCE [LARGE SCALE GENOMIC DNA]</scope>
    <source>
        <strain evidence="8 9">TR1</strain>
    </source>
</reference>
<name>A0A1X4XX13_9BACT</name>
<dbReference type="PANTHER" id="PTHR11228:SF7">
    <property type="entry name" value="PQQA PEPTIDE CYCLASE"/>
    <property type="match status" value="1"/>
</dbReference>
<evidence type="ECO:0000256" key="4">
    <source>
        <dbReference type="ARBA" id="ARBA00022723"/>
    </source>
</evidence>
<feature type="domain" description="Radical SAM core" evidence="7">
    <location>
        <begin position="1"/>
        <end position="211"/>
    </location>
</feature>
<dbReference type="SMART" id="SM00729">
    <property type="entry name" value="Elp3"/>
    <property type="match status" value="1"/>
</dbReference>
<keyword evidence="9" id="KW-1185">Reference proteome</keyword>
<evidence type="ECO:0000256" key="2">
    <source>
        <dbReference type="ARBA" id="ARBA00022485"/>
    </source>
</evidence>
<evidence type="ECO:0000259" key="7">
    <source>
        <dbReference type="PROSITE" id="PS51918"/>
    </source>
</evidence>
<dbReference type="Gene3D" id="3.20.20.70">
    <property type="entry name" value="Aldolase class I"/>
    <property type="match status" value="1"/>
</dbReference>
<dbReference type="STRING" id="1562698.DESAMIL20_1629"/>
<dbReference type="RefSeq" id="WP_086034334.1">
    <property type="nucleotide sequence ID" value="NZ_MDSU01000018.1"/>
</dbReference>
<dbReference type="InterPro" id="IPR050377">
    <property type="entry name" value="Radical_SAM_PqqE_MftC-like"/>
</dbReference>
<dbReference type="GO" id="GO:0046872">
    <property type="term" value="F:metal ion binding"/>
    <property type="evidence" value="ECO:0007669"/>
    <property type="project" value="UniProtKB-KW"/>
</dbReference>
<evidence type="ECO:0000256" key="6">
    <source>
        <dbReference type="ARBA" id="ARBA00023014"/>
    </source>
</evidence>
<dbReference type="SFLD" id="SFLDS00029">
    <property type="entry name" value="Radical_SAM"/>
    <property type="match status" value="1"/>
</dbReference>
<dbReference type="CDD" id="cd21123">
    <property type="entry name" value="SPASM_MftC-like"/>
    <property type="match status" value="1"/>
</dbReference>
<accession>A0A1X4XX13</accession>
<dbReference type="Proteomes" id="UP000194141">
    <property type="component" value="Unassembled WGS sequence"/>
</dbReference>
<evidence type="ECO:0000313" key="9">
    <source>
        <dbReference type="Proteomes" id="UP000194141"/>
    </source>
</evidence>
<dbReference type="InterPro" id="IPR013785">
    <property type="entry name" value="Aldolase_TIM"/>
</dbReference>
<dbReference type="Pfam" id="PF13186">
    <property type="entry name" value="SPASM"/>
    <property type="match status" value="1"/>
</dbReference>
<dbReference type="SFLD" id="SFLDG01386">
    <property type="entry name" value="main_SPASM_domain-containing"/>
    <property type="match status" value="1"/>
</dbReference>
<evidence type="ECO:0000256" key="3">
    <source>
        <dbReference type="ARBA" id="ARBA00022691"/>
    </source>
</evidence>
<dbReference type="OrthoDB" id="9782387at2"/>
<keyword evidence="2" id="KW-0004">4Fe-4S</keyword>
<dbReference type="AlphaFoldDB" id="A0A1X4XX13"/>
<keyword evidence="6" id="KW-0411">Iron-sulfur</keyword>